<keyword evidence="2" id="KW-0813">Transport</keyword>
<dbReference type="InterPro" id="IPR003439">
    <property type="entry name" value="ABC_transporter-like_ATP-bd"/>
</dbReference>
<dbReference type="InterPro" id="IPR017871">
    <property type="entry name" value="ABC_transporter-like_CS"/>
</dbReference>
<dbReference type="PANTHER" id="PTHR42734">
    <property type="entry name" value="METAL TRANSPORT SYSTEM ATP-BINDING PROTEIN TM_0124-RELATED"/>
    <property type="match status" value="1"/>
</dbReference>
<accession>A0A938B5Z6</accession>
<dbReference type="PROSITE" id="PS00211">
    <property type="entry name" value="ABC_TRANSPORTER_1"/>
    <property type="match status" value="1"/>
</dbReference>
<evidence type="ECO:0000256" key="5">
    <source>
        <dbReference type="SAM" id="MobiDB-lite"/>
    </source>
</evidence>
<dbReference type="InterPro" id="IPR003593">
    <property type="entry name" value="AAA+_ATPase"/>
</dbReference>
<evidence type="ECO:0000256" key="1">
    <source>
        <dbReference type="ARBA" id="ARBA00005417"/>
    </source>
</evidence>
<dbReference type="PANTHER" id="PTHR42734:SF5">
    <property type="entry name" value="IRON TRANSPORT SYSTEM ATP-BINDING PROTEIN HI_0361-RELATED"/>
    <property type="match status" value="1"/>
</dbReference>
<evidence type="ECO:0000313" key="8">
    <source>
        <dbReference type="Proteomes" id="UP000712673"/>
    </source>
</evidence>
<sequence>MSGLAFPYRRHTHSAPVPDAPALELCQVSVAYPGSRQLALEAVSFTVPQGVRVALIGPNGAGKSTLLKTIAGLLRPYAGHLTVYGQAPGRCHHRVAYLPQRSAVDWQFPMRVAALVCTGRYVHLGWFRRPRRTEMACALHALERLGLGALATRRLSALSGGERQRVLLARALVQEADLLLLDEPLNAVDVQTRKVIAEVLAALQGQGKTILVATHGLGRQDDGFDQVLSLEEGRFSGVSPPPVPPPAPAQEAPWIG</sequence>
<feature type="compositionally biased region" description="Pro residues" evidence="5">
    <location>
        <begin position="239"/>
        <end position="248"/>
    </location>
</feature>
<organism evidence="7 8">
    <name type="scientific">Tectimicrobiota bacterium</name>
    <dbReference type="NCBI Taxonomy" id="2528274"/>
    <lineage>
        <taxon>Bacteria</taxon>
        <taxon>Pseudomonadati</taxon>
        <taxon>Nitrospinota/Tectimicrobiota group</taxon>
        <taxon>Candidatus Tectimicrobiota</taxon>
    </lineage>
</organism>
<reference evidence="7" key="1">
    <citation type="submission" date="2019-03" db="EMBL/GenBank/DDBJ databases">
        <title>Lake Tanganyika Metagenome-Assembled Genomes (MAGs).</title>
        <authorList>
            <person name="Tran P."/>
        </authorList>
    </citation>
    <scope>NUCLEOTIDE SEQUENCE</scope>
    <source>
        <strain evidence="7">K_DeepCast_65m_m2_066</strain>
    </source>
</reference>
<gene>
    <name evidence="7" type="ORF">FJZ47_20570</name>
</gene>
<dbReference type="EMBL" id="VGLS01000813">
    <property type="protein sequence ID" value="MBM3226168.1"/>
    <property type="molecule type" value="Genomic_DNA"/>
</dbReference>
<comment type="caution">
    <text evidence="7">The sequence shown here is derived from an EMBL/GenBank/DDBJ whole genome shotgun (WGS) entry which is preliminary data.</text>
</comment>
<comment type="similarity">
    <text evidence="1">Belongs to the ABC transporter superfamily.</text>
</comment>
<dbReference type="InterPro" id="IPR027417">
    <property type="entry name" value="P-loop_NTPase"/>
</dbReference>
<dbReference type="SUPFAM" id="SSF52540">
    <property type="entry name" value="P-loop containing nucleoside triphosphate hydrolases"/>
    <property type="match status" value="1"/>
</dbReference>
<dbReference type="InterPro" id="IPR050153">
    <property type="entry name" value="Metal_Ion_Import_ABC"/>
</dbReference>
<protein>
    <submittedName>
        <fullName evidence="7">ABC transporter ATP-binding protein</fullName>
    </submittedName>
</protein>
<dbReference type="Gene3D" id="3.40.50.300">
    <property type="entry name" value="P-loop containing nucleotide triphosphate hydrolases"/>
    <property type="match status" value="1"/>
</dbReference>
<dbReference type="GO" id="GO:0016887">
    <property type="term" value="F:ATP hydrolysis activity"/>
    <property type="evidence" value="ECO:0007669"/>
    <property type="project" value="InterPro"/>
</dbReference>
<keyword evidence="4 7" id="KW-0067">ATP-binding</keyword>
<proteinExistence type="inferred from homology"/>
<dbReference type="Proteomes" id="UP000712673">
    <property type="component" value="Unassembled WGS sequence"/>
</dbReference>
<dbReference type="AlphaFoldDB" id="A0A938B5Z6"/>
<feature type="domain" description="ABC transporter" evidence="6">
    <location>
        <begin position="23"/>
        <end position="255"/>
    </location>
</feature>
<dbReference type="PROSITE" id="PS50893">
    <property type="entry name" value="ABC_TRANSPORTER_2"/>
    <property type="match status" value="1"/>
</dbReference>
<evidence type="ECO:0000256" key="3">
    <source>
        <dbReference type="ARBA" id="ARBA00022741"/>
    </source>
</evidence>
<dbReference type="SMART" id="SM00382">
    <property type="entry name" value="AAA"/>
    <property type="match status" value="1"/>
</dbReference>
<name>A0A938B5Z6_UNCTE</name>
<evidence type="ECO:0000313" key="7">
    <source>
        <dbReference type="EMBL" id="MBM3226168.1"/>
    </source>
</evidence>
<dbReference type="Pfam" id="PF00005">
    <property type="entry name" value="ABC_tran"/>
    <property type="match status" value="1"/>
</dbReference>
<feature type="region of interest" description="Disordered" evidence="5">
    <location>
        <begin position="235"/>
        <end position="256"/>
    </location>
</feature>
<keyword evidence="3" id="KW-0547">Nucleotide-binding</keyword>
<dbReference type="CDD" id="cd03235">
    <property type="entry name" value="ABC_Metallic_Cations"/>
    <property type="match status" value="1"/>
</dbReference>
<dbReference type="GO" id="GO:0005524">
    <property type="term" value="F:ATP binding"/>
    <property type="evidence" value="ECO:0007669"/>
    <property type="project" value="UniProtKB-KW"/>
</dbReference>
<evidence type="ECO:0000256" key="2">
    <source>
        <dbReference type="ARBA" id="ARBA00022448"/>
    </source>
</evidence>
<evidence type="ECO:0000259" key="6">
    <source>
        <dbReference type="PROSITE" id="PS50893"/>
    </source>
</evidence>
<evidence type="ECO:0000256" key="4">
    <source>
        <dbReference type="ARBA" id="ARBA00022840"/>
    </source>
</evidence>